<dbReference type="AlphaFoldDB" id="E6Q5E1"/>
<comment type="caution">
    <text evidence="1">The sequence shown here is derived from an EMBL/GenBank/DDBJ whole genome shotgun (WGS) entry which is preliminary data.</text>
</comment>
<sequence>MIVRLARHPLVRSTRRFAALAVGSVFMLLVAAQFARVVGTDLKLESDLRQTRTQIATYERRDVRLRRRIARLRTARGAIPEIHERLRMLAPNERMVLVEPRPSPTVH</sequence>
<dbReference type="EMBL" id="CABO01000037">
    <property type="protein sequence ID" value="CBI02406.1"/>
    <property type="molecule type" value="Genomic_DNA"/>
</dbReference>
<proteinExistence type="predicted"/>
<evidence type="ECO:0008006" key="2">
    <source>
        <dbReference type="Google" id="ProtNLM"/>
    </source>
</evidence>
<name>E6Q5E1_9ZZZZ</name>
<protein>
    <recommendedName>
        <fullName evidence="2">Cell division protein FtsL</fullName>
    </recommendedName>
</protein>
<organism evidence="1">
    <name type="scientific">mine drainage metagenome</name>
    <dbReference type="NCBI Taxonomy" id="410659"/>
    <lineage>
        <taxon>unclassified sequences</taxon>
        <taxon>metagenomes</taxon>
        <taxon>ecological metagenomes</taxon>
    </lineage>
</organism>
<gene>
    <name evidence="1" type="ORF">CARN4_2364</name>
</gene>
<evidence type="ECO:0000313" key="1">
    <source>
        <dbReference type="EMBL" id="CBI02406.1"/>
    </source>
</evidence>
<reference evidence="1" key="1">
    <citation type="submission" date="2009-10" db="EMBL/GenBank/DDBJ databases">
        <title>Diversity of trophic interactions inside an arsenic-rich microbial ecosystem.</title>
        <authorList>
            <person name="Bertin P.N."/>
            <person name="Heinrich-Salmeron A."/>
            <person name="Pelletier E."/>
            <person name="Goulhen-Chollet F."/>
            <person name="Arsene-Ploetze F."/>
            <person name="Gallien S."/>
            <person name="Calteau A."/>
            <person name="Vallenet D."/>
            <person name="Casiot C."/>
            <person name="Chane-Woon-Ming B."/>
            <person name="Giloteaux L."/>
            <person name="Barakat M."/>
            <person name="Bonnefoy V."/>
            <person name="Bruneel O."/>
            <person name="Chandler M."/>
            <person name="Cleiss J."/>
            <person name="Duran R."/>
            <person name="Elbaz-Poulichet F."/>
            <person name="Fonknechten N."/>
            <person name="Lauga B."/>
            <person name="Mornico D."/>
            <person name="Ortet P."/>
            <person name="Schaeffer C."/>
            <person name="Siguier P."/>
            <person name="Alexander Thil Smith A."/>
            <person name="Van Dorsselaer A."/>
            <person name="Weissenbach J."/>
            <person name="Medigue C."/>
            <person name="Le Paslier D."/>
        </authorList>
    </citation>
    <scope>NUCLEOTIDE SEQUENCE</scope>
</reference>
<accession>E6Q5E1</accession>